<name>C2ES19_9LACO</name>
<dbReference type="PANTHER" id="PTHR30408:SF12">
    <property type="entry name" value="TYPE I RESTRICTION ENZYME MJAVIII SPECIFICITY SUBUNIT"/>
    <property type="match status" value="1"/>
</dbReference>
<protein>
    <submittedName>
        <fullName evidence="6">Type I restriction modification DNA specificity domain protein</fullName>
    </submittedName>
</protein>
<dbReference type="Pfam" id="PF01420">
    <property type="entry name" value="Methylase_S"/>
    <property type="match status" value="2"/>
</dbReference>
<keyword evidence="4" id="KW-0175">Coiled coil</keyword>
<dbReference type="AlphaFoldDB" id="C2ES19"/>
<dbReference type="HOGENOM" id="CLU_021095_0_2_9"/>
<sequence length="382" mass="43997">MDKKPKRMVPEVRFKGFTDDWEQRKLGKLVAVKSGKDYKTLNKGDIPVFGTGGYITSVNKSLSDVNAIGLGRKGTINKPYILKAPFWTVDTLFFLVPTQQVRLNFVYSLIQNVNWLKYDESTGLPSLSKKNIQNILVFSTNYEEQNNIGNLLNLLEKLLSLQQRKLRQLKQLKKAMLQQLLVSKKDRLTPNVRFSDFSGSWKKCKLGEVIQDYTEKTIVENQYPILTSSQQHGIILQNEYFSGSRVSKTGNIGYFILPRGYFAYRNRSDNDTYVFNRNDCIDRGIISRFYPVFKPYNADSNFLLIRLNNGLRKELSLASEGTGQHVLSLKNFKNIQTQFPNLEEQHKIGDFISTLNSLIALHQRKANILSNLKKFLLQKLFI</sequence>
<feature type="domain" description="Type I restriction modification DNA specificity" evidence="5">
    <location>
        <begin position="19"/>
        <end position="171"/>
    </location>
</feature>
<evidence type="ECO:0000259" key="5">
    <source>
        <dbReference type="Pfam" id="PF01420"/>
    </source>
</evidence>
<dbReference type="InterPro" id="IPR000055">
    <property type="entry name" value="Restrct_endonuc_typeI_TRD"/>
</dbReference>
<proteinExistence type="inferred from homology"/>
<dbReference type="Proteomes" id="UP000004483">
    <property type="component" value="Unassembled WGS sequence"/>
</dbReference>
<dbReference type="InterPro" id="IPR044946">
    <property type="entry name" value="Restrct_endonuc_typeI_TRD_sf"/>
</dbReference>
<feature type="coiled-coil region" evidence="4">
    <location>
        <begin position="152"/>
        <end position="179"/>
    </location>
</feature>
<gene>
    <name evidence="6" type="ORF">HMPREF0549_0255</name>
</gene>
<dbReference type="GO" id="GO:0003677">
    <property type="term" value="F:DNA binding"/>
    <property type="evidence" value="ECO:0007669"/>
    <property type="project" value="UniProtKB-KW"/>
</dbReference>
<comment type="similarity">
    <text evidence="1">Belongs to the type-I restriction system S methylase family.</text>
</comment>
<accession>C2ES19</accession>
<dbReference type="STRING" id="1423814.HMPREF0549_0255"/>
<comment type="caution">
    <text evidence="6">The sequence shown here is derived from an EMBL/GenBank/DDBJ whole genome shotgun (WGS) entry which is preliminary data.</text>
</comment>
<dbReference type="REBASE" id="440817">
    <property type="entry name" value="S.Lva49540ORF254P"/>
</dbReference>
<evidence type="ECO:0000256" key="1">
    <source>
        <dbReference type="ARBA" id="ARBA00010923"/>
    </source>
</evidence>
<dbReference type="eggNOG" id="COG0732">
    <property type="taxonomic scope" value="Bacteria"/>
</dbReference>
<dbReference type="SUPFAM" id="SSF116734">
    <property type="entry name" value="DNA methylase specificity domain"/>
    <property type="match status" value="2"/>
</dbReference>
<dbReference type="OrthoDB" id="9795776at2"/>
<evidence type="ECO:0000256" key="3">
    <source>
        <dbReference type="ARBA" id="ARBA00023125"/>
    </source>
</evidence>
<keyword evidence="2" id="KW-0680">Restriction system</keyword>
<dbReference type="GO" id="GO:0009307">
    <property type="term" value="P:DNA restriction-modification system"/>
    <property type="evidence" value="ECO:0007669"/>
    <property type="project" value="UniProtKB-KW"/>
</dbReference>
<dbReference type="RefSeq" id="WP_003716900.1">
    <property type="nucleotide sequence ID" value="NZ_AZGL01000009.1"/>
</dbReference>
<organism evidence="6 7">
    <name type="scientific">Limosilactobacillus vaginalis DSM 5837 = ATCC 49540</name>
    <dbReference type="NCBI Taxonomy" id="1423814"/>
    <lineage>
        <taxon>Bacteria</taxon>
        <taxon>Bacillati</taxon>
        <taxon>Bacillota</taxon>
        <taxon>Bacilli</taxon>
        <taxon>Lactobacillales</taxon>
        <taxon>Lactobacillaceae</taxon>
        <taxon>Limosilactobacillus</taxon>
    </lineage>
</organism>
<evidence type="ECO:0000313" key="7">
    <source>
        <dbReference type="Proteomes" id="UP000004483"/>
    </source>
</evidence>
<evidence type="ECO:0000256" key="4">
    <source>
        <dbReference type="SAM" id="Coils"/>
    </source>
</evidence>
<reference evidence="6 7" key="1">
    <citation type="submission" date="2009-01" db="EMBL/GenBank/DDBJ databases">
        <authorList>
            <person name="Qin X."/>
            <person name="Bachman B."/>
            <person name="Battles P."/>
            <person name="Bell A."/>
            <person name="Bess C."/>
            <person name="Bickham C."/>
            <person name="Chaboub L."/>
            <person name="Chen D."/>
            <person name="Coyle M."/>
            <person name="Deiros D.R."/>
            <person name="Dinh H."/>
            <person name="Forbes L."/>
            <person name="Fowler G."/>
            <person name="Francisco L."/>
            <person name="Fu Q."/>
            <person name="Gubbala S."/>
            <person name="Hale W."/>
            <person name="Han Y."/>
            <person name="Hemphill L."/>
            <person name="Highlander S.K."/>
            <person name="Hirani K."/>
            <person name="Hogues M."/>
            <person name="Jackson L."/>
            <person name="Jakkamsetti A."/>
            <person name="Javaid M."/>
            <person name="Jiang H."/>
            <person name="Korchina V."/>
            <person name="Kovar C."/>
            <person name="Lara F."/>
            <person name="Lee S."/>
            <person name="Mata R."/>
            <person name="Mathew T."/>
            <person name="Moen C."/>
            <person name="Morales K."/>
            <person name="Munidasa M."/>
            <person name="Nazareth L."/>
            <person name="Ngo R."/>
            <person name="Nguyen L."/>
            <person name="Okwuonu G."/>
            <person name="Ongeri F."/>
            <person name="Patil S."/>
            <person name="Petrosino J."/>
            <person name="Pham C."/>
            <person name="Pham P."/>
            <person name="Pu L.-L."/>
            <person name="Puazo M."/>
            <person name="Raj R."/>
            <person name="Reid J."/>
            <person name="Rouhana J."/>
            <person name="Saada N."/>
            <person name="Shang Y."/>
            <person name="Simmons D."/>
            <person name="Thornton R."/>
            <person name="Warren J."/>
            <person name="Weissenberger G."/>
            <person name="Zhang J."/>
            <person name="Zhang L."/>
            <person name="Zhou C."/>
            <person name="Zhu D."/>
            <person name="Muzny D."/>
            <person name="Worley K."/>
            <person name="Gibbs R."/>
        </authorList>
    </citation>
    <scope>NUCLEOTIDE SEQUENCE [LARGE SCALE GENOMIC DNA]</scope>
    <source>
        <strain evidence="6 7">ATCC 49540</strain>
    </source>
</reference>
<dbReference type="EMBL" id="ACGV01000018">
    <property type="protein sequence ID" value="EEJ41379.1"/>
    <property type="molecule type" value="Genomic_DNA"/>
</dbReference>
<dbReference type="Gene3D" id="3.90.220.20">
    <property type="entry name" value="DNA methylase specificity domains"/>
    <property type="match status" value="2"/>
</dbReference>
<dbReference type="PANTHER" id="PTHR30408">
    <property type="entry name" value="TYPE-1 RESTRICTION ENZYME ECOKI SPECIFICITY PROTEIN"/>
    <property type="match status" value="1"/>
</dbReference>
<feature type="domain" description="Type I restriction modification DNA specificity" evidence="5">
    <location>
        <begin position="201"/>
        <end position="367"/>
    </location>
</feature>
<keyword evidence="3" id="KW-0238">DNA-binding</keyword>
<dbReference type="Gene3D" id="1.10.287.1120">
    <property type="entry name" value="Bipartite methylase S protein"/>
    <property type="match status" value="1"/>
</dbReference>
<evidence type="ECO:0000313" key="6">
    <source>
        <dbReference type="EMBL" id="EEJ41379.1"/>
    </source>
</evidence>
<evidence type="ECO:0000256" key="2">
    <source>
        <dbReference type="ARBA" id="ARBA00022747"/>
    </source>
</evidence>
<dbReference type="InterPro" id="IPR052021">
    <property type="entry name" value="Type-I_RS_S_subunit"/>
</dbReference>